<sequence>MATLITLRAALLLVLLALWLGYGLGRAFKDDATGRQEAYQQGGEDMLRLLASKGISTPDGRFYTADYVAQLEANQIPETRRAIREPALVRPAERKYGRRA</sequence>
<name>A0A431VQ19_9DEIO</name>
<evidence type="ECO:0000313" key="1">
    <source>
        <dbReference type="EMBL" id="RTR25302.1"/>
    </source>
</evidence>
<reference evidence="1 2" key="1">
    <citation type="submission" date="2018-12" db="EMBL/GenBank/DDBJ databases">
        <title>Deinococcus radiophilus ATCC 27603 genome sequencing and assembly.</title>
        <authorList>
            <person name="Maclea K.S."/>
            <person name="Maynard C.R."/>
        </authorList>
    </citation>
    <scope>NUCLEOTIDE SEQUENCE [LARGE SCALE GENOMIC DNA]</scope>
    <source>
        <strain evidence="1 2">ATCC 27603</strain>
    </source>
</reference>
<proteinExistence type="predicted"/>
<comment type="caution">
    <text evidence="1">The sequence shown here is derived from an EMBL/GenBank/DDBJ whole genome shotgun (WGS) entry which is preliminary data.</text>
</comment>
<protein>
    <submittedName>
        <fullName evidence="1">Uncharacterized protein</fullName>
    </submittedName>
</protein>
<dbReference type="AlphaFoldDB" id="A0A431VQ19"/>
<keyword evidence="2" id="KW-1185">Reference proteome</keyword>
<accession>A0A431VQ19</accession>
<dbReference type="RefSeq" id="WP_126352921.1">
    <property type="nucleotide sequence ID" value="NZ_CP086385.1"/>
</dbReference>
<evidence type="ECO:0000313" key="2">
    <source>
        <dbReference type="Proteomes" id="UP000277766"/>
    </source>
</evidence>
<gene>
    <name evidence="1" type="ORF">EJ104_11395</name>
</gene>
<dbReference type="EMBL" id="RXPE01000031">
    <property type="protein sequence ID" value="RTR25302.1"/>
    <property type="molecule type" value="Genomic_DNA"/>
</dbReference>
<dbReference type="Proteomes" id="UP000277766">
    <property type="component" value="Unassembled WGS sequence"/>
</dbReference>
<organism evidence="1 2">
    <name type="scientific">Deinococcus radiophilus</name>
    <dbReference type="NCBI Taxonomy" id="32062"/>
    <lineage>
        <taxon>Bacteria</taxon>
        <taxon>Thermotogati</taxon>
        <taxon>Deinococcota</taxon>
        <taxon>Deinococci</taxon>
        <taxon>Deinococcales</taxon>
        <taxon>Deinococcaceae</taxon>
        <taxon>Deinococcus</taxon>
    </lineage>
</organism>